<dbReference type="PROSITE" id="PS51485">
    <property type="entry name" value="PHYTOCYANIN"/>
    <property type="match status" value="1"/>
</dbReference>
<dbReference type="Gene3D" id="2.60.40.420">
    <property type="entry name" value="Cupredoxins - blue copper proteins"/>
    <property type="match status" value="1"/>
</dbReference>
<evidence type="ECO:0000313" key="4">
    <source>
        <dbReference type="Proteomes" id="UP001058974"/>
    </source>
</evidence>
<dbReference type="PANTHER" id="PTHR34052:SF2">
    <property type="entry name" value="PLASTOCYANIN-LIKE DOMAIN PROTEIN"/>
    <property type="match status" value="1"/>
</dbReference>
<feature type="chain" id="PRO_5039413282" description="Phytocyanin domain-containing protein" evidence="1">
    <location>
        <begin position="26"/>
        <end position="151"/>
    </location>
</feature>
<evidence type="ECO:0000256" key="1">
    <source>
        <dbReference type="SAM" id="SignalP"/>
    </source>
</evidence>
<dbReference type="PANTHER" id="PTHR34052">
    <property type="entry name" value="GLYCINE-RICH PROTEIN-LIKE"/>
    <property type="match status" value="1"/>
</dbReference>
<feature type="signal peptide" evidence="1">
    <location>
        <begin position="1"/>
        <end position="25"/>
    </location>
</feature>
<accession>A0A9D5ADQ5</accession>
<keyword evidence="4" id="KW-1185">Reference proteome</keyword>
<dbReference type="AlphaFoldDB" id="A0A9D5ADQ5"/>
<dbReference type="SUPFAM" id="SSF49503">
    <property type="entry name" value="Cupredoxins"/>
    <property type="match status" value="1"/>
</dbReference>
<dbReference type="Gramene" id="Psat5g044760.1">
    <property type="protein sequence ID" value="Psat5g044760.1.cds"/>
    <property type="gene ID" value="Psat5g044760"/>
</dbReference>
<evidence type="ECO:0000259" key="2">
    <source>
        <dbReference type="PROSITE" id="PS51485"/>
    </source>
</evidence>
<dbReference type="EMBL" id="JAMSHJ010000005">
    <property type="protein sequence ID" value="KAI5404394.1"/>
    <property type="molecule type" value="Genomic_DNA"/>
</dbReference>
<dbReference type="Gramene" id="Psat05G0152500-T1">
    <property type="protein sequence ID" value="KAI5404394.1"/>
    <property type="gene ID" value="KIW84_051525"/>
</dbReference>
<organism evidence="3 4">
    <name type="scientific">Pisum sativum</name>
    <name type="common">Garden pea</name>
    <name type="synonym">Lathyrus oleraceus</name>
    <dbReference type="NCBI Taxonomy" id="3888"/>
    <lineage>
        <taxon>Eukaryota</taxon>
        <taxon>Viridiplantae</taxon>
        <taxon>Streptophyta</taxon>
        <taxon>Embryophyta</taxon>
        <taxon>Tracheophyta</taxon>
        <taxon>Spermatophyta</taxon>
        <taxon>Magnoliopsida</taxon>
        <taxon>eudicotyledons</taxon>
        <taxon>Gunneridae</taxon>
        <taxon>Pentapetalae</taxon>
        <taxon>rosids</taxon>
        <taxon>fabids</taxon>
        <taxon>Fabales</taxon>
        <taxon>Fabaceae</taxon>
        <taxon>Papilionoideae</taxon>
        <taxon>50 kb inversion clade</taxon>
        <taxon>NPAAA clade</taxon>
        <taxon>Hologalegina</taxon>
        <taxon>IRL clade</taxon>
        <taxon>Fabeae</taxon>
        <taxon>Lathyrus</taxon>
    </lineage>
</organism>
<dbReference type="Gramene" id="PSAT_LOCUS23628_t1">
    <property type="protein sequence ID" value="CAL5204643.1"/>
    <property type="gene ID" value="PSAT_LOCUS23628"/>
</dbReference>
<protein>
    <recommendedName>
        <fullName evidence="2">Phytocyanin domain-containing protein</fullName>
    </recommendedName>
</protein>
<feature type="domain" description="Phytocyanin" evidence="2">
    <location>
        <begin position="34"/>
        <end position="148"/>
    </location>
</feature>
<keyword evidence="1" id="KW-0732">Signal</keyword>
<reference evidence="3 4" key="1">
    <citation type="journal article" date="2022" name="Nat. Genet.">
        <title>Improved pea reference genome and pan-genome highlight genomic features and evolutionary characteristics.</title>
        <authorList>
            <person name="Yang T."/>
            <person name="Liu R."/>
            <person name="Luo Y."/>
            <person name="Hu S."/>
            <person name="Wang D."/>
            <person name="Wang C."/>
            <person name="Pandey M.K."/>
            <person name="Ge S."/>
            <person name="Xu Q."/>
            <person name="Li N."/>
            <person name="Li G."/>
            <person name="Huang Y."/>
            <person name="Saxena R.K."/>
            <person name="Ji Y."/>
            <person name="Li M."/>
            <person name="Yan X."/>
            <person name="He Y."/>
            <person name="Liu Y."/>
            <person name="Wang X."/>
            <person name="Xiang C."/>
            <person name="Varshney R.K."/>
            <person name="Ding H."/>
            <person name="Gao S."/>
            <person name="Zong X."/>
        </authorList>
    </citation>
    <scope>NUCLEOTIDE SEQUENCE [LARGE SCALE GENOMIC DNA]</scope>
    <source>
        <strain evidence="3 4">cv. Zhongwan 6</strain>
    </source>
</reference>
<dbReference type="InterPro" id="IPR008972">
    <property type="entry name" value="Cupredoxin"/>
</dbReference>
<dbReference type="OrthoDB" id="1839683at2759"/>
<comment type="caution">
    <text evidence="3">The sequence shown here is derived from an EMBL/GenBank/DDBJ whole genome shotgun (WGS) entry which is preliminary data.</text>
</comment>
<proteinExistence type="predicted"/>
<name>A0A9D5ADQ5_PEA</name>
<gene>
    <name evidence="3" type="ORF">KIW84_051525</name>
</gene>
<dbReference type="Proteomes" id="UP001058974">
    <property type="component" value="Chromosome 5"/>
</dbReference>
<evidence type="ECO:0000313" key="3">
    <source>
        <dbReference type="EMBL" id="KAI5404394.1"/>
    </source>
</evidence>
<dbReference type="InterPro" id="IPR003245">
    <property type="entry name" value="Phytocyanin_dom"/>
</dbReference>
<dbReference type="GO" id="GO:0009055">
    <property type="term" value="F:electron transfer activity"/>
    <property type="evidence" value="ECO:0007669"/>
    <property type="project" value="InterPro"/>
</dbReference>
<sequence>MHQKHMSRVFMQGFIFLVIASLASGSGSKASAKRNILVGDSEGWRAGTNYTRWAIKNSPFRLNDTLVFKFPPRGNSTIVPSVYLLPNMWSYMTCEFRGAKLLGNAVQGVGEGLKIELNQLKPYYFASNEGNAYDCIAGLTKFIAVPSTRSF</sequence>